<dbReference type="AlphaFoldDB" id="A0A381Y0S7"/>
<feature type="region of interest" description="Disordered" evidence="1">
    <location>
        <begin position="91"/>
        <end position="123"/>
    </location>
</feature>
<dbReference type="EMBL" id="UINC01016920">
    <property type="protein sequence ID" value="SVA70073.1"/>
    <property type="molecule type" value="Genomic_DNA"/>
</dbReference>
<dbReference type="InterPro" id="IPR007730">
    <property type="entry name" value="SPOR-like_dom"/>
</dbReference>
<dbReference type="InterPro" id="IPR036680">
    <property type="entry name" value="SPOR-like_sf"/>
</dbReference>
<dbReference type="Pfam" id="PF05036">
    <property type="entry name" value="SPOR"/>
    <property type="match status" value="1"/>
</dbReference>
<protein>
    <recommendedName>
        <fullName evidence="2">SPOR domain-containing protein</fullName>
    </recommendedName>
</protein>
<accession>A0A381Y0S7</accession>
<proteinExistence type="predicted"/>
<evidence type="ECO:0000313" key="3">
    <source>
        <dbReference type="EMBL" id="SVA70073.1"/>
    </source>
</evidence>
<dbReference type="Gene3D" id="3.30.70.1070">
    <property type="entry name" value="Sporulation related repeat"/>
    <property type="match status" value="1"/>
</dbReference>
<dbReference type="SUPFAM" id="SSF110997">
    <property type="entry name" value="Sporulation related repeat"/>
    <property type="match status" value="1"/>
</dbReference>
<feature type="compositionally biased region" description="Basic and acidic residues" evidence="1">
    <location>
        <begin position="91"/>
        <end position="104"/>
    </location>
</feature>
<gene>
    <name evidence="3" type="ORF">METZ01_LOCUS122927</name>
</gene>
<organism evidence="3">
    <name type="scientific">marine metagenome</name>
    <dbReference type="NCBI Taxonomy" id="408172"/>
    <lineage>
        <taxon>unclassified sequences</taxon>
        <taxon>metagenomes</taxon>
        <taxon>ecological metagenomes</taxon>
    </lineage>
</organism>
<dbReference type="PROSITE" id="PS51257">
    <property type="entry name" value="PROKAR_LIPOPROTEIN"/>
    <property type="match status" value="1"/>
</dbReference>
<evidence type="ECO:0000259" key="2">
    <source>
        <dbReference type="PROSITE" id="PS51724"/>
    </source>
</evidence>
<name>A0A381Y0S7_9ZZZZ</name>
<sequence length="213" mass="24239">MRYLFLIFLTIVLSSCSLWPWRSEKTGTCLDDDSCQNADPLTQELIGGTWYCYGSDRDQAWDCSQTQDDHKIVSVPNERPLKQQIEEQAEKQLAEQVKEEKAELQESGIQSSDDEPQPIADLSRFPDDSYTVQLIALQTMEEVQNFAAKHNIRSPTTTRIRSQGSDWYVVILGIYDTMSEAQTVASDWQITHNPSSKPWIRPLGPLKQAALAR</sequence>
<evidence type="ECO:0000256" key="1">
    <source>
        <dbReference type="SAM" id="MobiDB-lite"/>
    </source>
</evidence>
<reference evidence="3" key="1">
    <citation type="submission" date="2018-05" db="EMBL/GenBank/DDBJ databases">
        <authorList>
            <person name="Lanie J.A."/>
            <person name="Ng W.-L."/>
            <person name="Kazmierczak K.M."/>
            <person name="Andrzejewski T.M."/>
            <person name="Davidsen T.M."/>
            <person name="Wayne K.J."/>
            <person name="Tettelin H."/>
            <person name="Glass J.I."/>
            <person name="Rusch D."/>
            <person name="Podicherti R."/>
            <person name="Tsui H.-C.T."/>
            <person name="Winkler M.E."/>
        </authorList>
    </citation>
    <scope>NUCLEOTIDE SEQUENCE</scope>
</reference>
<dbReference type="GO" id="GO:0042834">
    <property type="term" value="F:peptidoglycan binding"/>
    <property type="evidence" value="ECO:0007669"/>
    <property type="project" value="InterPro"/>
</dbReference>
<feature type="domain" description="SPOR" evidence="2">
    <location>
        <begin position="124"/>
        <end position="202"/>
    </location>
</feature>
<dbReference type="PROSITE" id="PS51724">
    <property type="entry name" value="SPOR"/>
    <property type="match status" value="1"/>
</dbReference>